<dbReference type="Proteomes" id="UP000011718">
    <property type="component" value="Chromosome"/>
</dbReference>
<dbReference type="EMBL" id="CP004144">
    <property type="protein sequence ID" value="AGF96678.1"/>
    <property type="molecule type" value="Genomic_DNA"/>
</dbReference>
<dbReference type="HOGENOM" id="CLU_3338451_0_0_2"/>
<reference evidence="1 2" key="1">
    <citation type="journal article" date="2013" name="Genome Announc.">
        <title>Complete Genome of a Methanosarcina mazei Strain Isolated from Sediment Samples from an Amazonian Flooded Area.</title>
        <authorList>
            <person name="Assis das Gracas D."/>
            <person name="Thiago Juca Ramos R."/>
            <person name="Vieira Araujo A.C."/>
            <person name="Zahlouth R."/>
            <person name="Ribeiro Carneiro A."/>
            <person name="Souza Lopes T."/>
            <person name="Azevedo Barauna R."/>
            <person name="Azevedo V."/>
            <person name="Cruz Schneider M.P."/>
            <person name="Pellizari V.H."/>
            <person name="Silva A."/>
        </authorList>
    </citation>
    <scope>NUCLEOTIDE SEQUENCE [LARGE SCALE GENOMIC DNA]</scope>
    <source>
        <strain evidence="1 2">Tuc01</strain>
    </source>
</reference>
<name>M1Q8Z9_METMZ</name>
<proteinExistence type="predicted"/>
<accession>M1Q8Z9</accession>
<organism evidence="1 2">
    <name type="scientific">Methanosarcina mazei Tuc01</name>
    <dbReference type="NCBI Taxonomy" id="1236903"/>
    <lineage>
        <taxon>Archaea</taxon>
        <taxon>Methanobacteriati</taxon>
        <taxon>Methanobacteriota</taxon>
        <taxon>Stenosarchaea group</taxon>
        <taxon>Methanomicrobia</taxon>
        <taxon>Methanosarcinales</taxon>
        <taxon>Methanosarcinaceae</taxon>
        <taxon>Methanosarcina</taxon>
    </lineage>
</organism>
<dbReference type="KEGG" id="mmaz:MmTuc01_1297"/>
<gene>
    <name evidence="1" type="ORF">MmTuc01_1297</name>
</gene>
<sequence length="37" mass="4553">MKFEEDIIFLIVLLIIFDLKPCRKNFSMKFEEDIIFL</sequence>
<dbReference type="BioCyc" id="MMAZ1236903:G139K-1236-MONOMER"/>
<evidence type="ECO:0000313" key="2">
    <source>
        <dbReference type="Proteomes" id="UP000011718"/>
    </source>
</evidence>
<protein>
    <submittedName>
        <fullName evidence="1">Uncharacterized protein</fullName>
    </submittedName>
</protein>
<evidence type="ECO:0000313" key="1">
    <source>
        <dbReference type="EMBL" id="AGF96678.1"/>
    </source>
</evidence>
<dbReference type="AlphaFoldDB" id="M1Q8Z9"/>